<protein>
    <submittedName>
        <fullName evidence="2">Uncharacterized protein</fullName>
    </submittedName>
</protein>
<name>R9NW02_PSEHS</name>
<dbReference type="GeneID" id="24105535"/>
<dbReference type="EMBL" id="DF238767">
    <property type="protein sequence ID" value="GAC92669.1"/>
    <property type="molecule type" value="Genomic_DNA"/>
</dbReference>
<evidence type="ECO:0000313" key="3">
    <source>
        <dbReference type="Proteomes" id="UP000014071"/>
    </source>
</evidence>
<dbReference type="Proteomes" id="UP000014071">
    <property type="component" value="Unassembled WGS sequence"/>
</dbReference>
<dbReference type="AlphaFoldDB" id="R9NW02"/>
<gene>
    <name evidence="2" type="ORF">PHSY_000224</name>
</gene>
<dbReference type="HOGENOM" id="CLU_2198107_0_0_1"/>
<dbReference type="RefSeq" id="XP_012186256.1">
    <property type="nucleotide sequence ID" value="XM_012330866.1"/>
</dbReference>
<keyword evidence="3" id="KW-1185">Reference proteome</keyword>
<feature type="compositionally biased region" description="Basic and acidic residues" evidence="1">
    <location>
        <begin position="28"/>
        <end position="38"/>
    </location>
</feature>
<organism evidence="2 3">
    <name type="scientific">Pseudozyma hubeiensis (strain SY62)</name>
    <name type="common">Yeast</name>
    <dbReference type="NCBI Taxonomy" id="1305764"/>
    <lineage>
        <taxon>Eukaryota</taxon>
        <taxon>Fungi</taxon>
        <taxon>Dikarya</taxon>
        <taxon>Basidiomycota</taxon>
        <taxon>Ustilaginomycotina</taxon>
        <taxon>Ustilaginomycetes</taxon>
        <taxon>Ustilaginales</taxon>
        <taxon>Ustilaginaceae</taxon>
        <taxon>Pseudozyma</taxon>
    </lineage>
</organism>
<reference evidence="3" key="1">
    <citation type="journal article" date="2013" name="Genome Announc.">
        <title>Draft genome sequence of the basidiomycetous yeast-like fungus Pseudozyma hubeiensis SY62, which produces an abundant amount of the biosurfactant mannosylerythritol lipids.</title>
        <authorList>
            <person name="Konishi M."/>
            <person name="Hatada Y."/>
            <person name="Horiuchi J."/>
        </authorList>
    </citation>
    <scope>NUCLEOTIDE SEQUENCE [LARGE SCALE GENOMIC DNA]</scope>
    <source>
        <strain evidence="3">SY62</strain>
    </source>
</reference>
<proteinExistence type="predicted"/>
<evidence type="ECO:0000256" key="1">
    <source>
        <dbReference type="SAM" id="MobiDB-lite"/>
    </source>
</evidence>
<feature type="region of interest" description="Disordered" evidence="1">
    <location>
        <begin position="27"/>
        <end position="55"/>
    </location>
</feature>
<evidence type="ECO:0000313" key="2">
    <source>
        <dbReference type="EMBL" id="GAC92669.1"/>
    </source>
</evidence>
<accession>R9NW02</accession>
<sequence length="108" mass="11961">MVCSMREGSTCVAERWTNPDLPGACNRISEEDRTDSRTSHNLIGGEKPQGPSGRTFSVSIWAQTDPESARRPKRNGVVSRIINPKMNPRTPCCLFLDRTLCILSVVLS</sequence>